<feature type="binding site" evidence="2">
    <location>
        <position position="111"/>
    </location>
    <ligand>
        <name>Fe cation</name>
        <dbReference type="ChEBI" id="CHEBI:24875"/>
    </ligand>
</feature>
<proteinExistence type="inferred from homology"/>
<feature type="domain" description="Pirin N-terminal" evidence="4">
    <location>
        <begin position="20"/>
        <end position="133"/>
    </location>
</feature>
<comment type="similarity">
    <text evidence="1 3">Belongs to the pirin family.</text>
</comment>
<dbReference type="CDD" id="cd02247">
    <property type="entry name" value="cupin_pirin_C"/>
    <property type="match status" value="1"/>
</dbReference>
<feature type="binding site" evidence="2">
    <location>
        <position position="67"/>
    </location>
    <ligand>
        <name>Fe cation</name>
        <dbReference type="ChEBI" id="CHEBI:24875"/>
    </ligand>
</feature>
<dbReference type="PANTHER" id="PTHR43594">
    <property type="entry name" value="QUERCETIN 2,3-DIOXYGENASE"/>
    <property type="match status" value="1"/>
</dbReference>
<dbReference type="InterPro" id="IPR014710">
    <property type="entry name" value="RmlC-like_jellyroll"/>
</dbReference>
<dbReference type="GO" id="GO:0046872">
    <property type="term" value="F:metal ion binding"/>
    <property type="evidence" value="ECO:0007669"/>
    <property type="project" value="UniProtKB-KW"/>
</dbReference>
<feature type="binding site" evidence="2">
    <location>
        <position position="69"/>
    </location>
    <ligand>
        <name>Fe cation</name>
        <dbReference type="ChEBI" id="CHEBI:24875"/>
    </ligand>
</feature>
<dbReference type="InterPro" id="IPR008778">
    <property type="entry name" value="Pirin_C_dom"/>
</dbReference>
<protein>
    <submittedName>
        <fullName evidence="6">Quercetin 2,3-dioxygenase</fullName>
    </submittedName>
</protein>
<dbReference type="InterPro" id="IPR003829">
    <property type="entry name" value="Pirin_N_dom"/>
</dbReference>
<dbReference type="PIRSF" id="PIRSF006232">
    <property type="entry name" value="Pirin"/>
    <property type="match status" value="1"/>
</dbReference>
<keyword evidence="7" id="KW-1185">Reference proteome</keyword>
<evidence type="ECO:0000259" key="5">
    <source>
        <dbReference type="Pfam" id="PF05726"/>
    </source>
</evidence>
<accession>A0A0J5P3L0</accession>
<dbReference type="Gene3D" id="2.60.120.10">
    <property type="entry name" value="Jelly Rolls"/>
    <property type="match status" value="2"/>
</dbReference>
<evidence type="ECO:0000259" key="4">
    <source>
        <dbReference type="Pfam" id="PF02678"/>
    </source>
</evidence>
<dbReference type="PANTHER" id="PTHR43594:SF1">
    <property type="entry name" value="QUERCETIN 2,3-DIOXYGENASE PA2418-RELATED"/>
    <property type="match status" value="1"/>
</dbReference>
<dbReference type="Proteomes" id="UP000036270">
    <property type="component" value="Unassembled WGS sequence"/>
</dbReference>
<dbReference type="InterPro" id="IPR053186">
    <property type="entry name" value="QDO-related"/>
</dbReference>
<keyword evidence="6" id="KW-0223">Dioxygenase</keyword>
<evidence type="ECO:0000256" key="2">
    <source>
        <dbReference type="PIRSR" id="PIRSR006232-1"/>
    </source>
</evidence>
<dbReference type="CDD" id="cd02909">
    <property type="entry name" value="cupin_pirin_N"/>
    <property type="match status" value="1"/>
</dbReference>
<sequence>MKKVANVWQAPEKHWVGNGFHVQSMFNYNDRDKHLDPFLLMDYNPPKYFQGGRRDNSAFDLRGVEEHPHRGFETVTIAYQGEVAHRDSHGGGGTIGTGDVQWMTAGSGIMHEEMHSEKFAKEGGLFEMVQLWVNLPAKDKMTAPKYQAINSAEIPVVALPNAAGTVRVIAGELLHIHGAASTFSPINMWDTVMNAGKSHLFSVPAAHNVVILVLDGTVQIGGDHIARRGELATFERGGADVLVEANNDAKLLILTGQPLNEPVVGYGPFVMNSREEIVQAFDDVKNGRFGRIDH</sequence>
<organism evidence="6 7">
    <name type="scientific">Muribacter muris</name>
    <dbReference type="NCBI Taxonomy" id="67855"/>
    <lineage>
        <taxon>Bacteria</taxon>
        <taxon>Pseudomonadati</taxon>
        <taxon>Pseudomonadota</taxon>
        <taxon>Gammaproteobacteria</taxon>
        <taxon>Pasteurellales</taxon>
        <taxon>Pasteurellaceae</taxon>
        <taxon>Muribacter</taxon>
    </lineage>
</organism>
<dbReference type="RefSeq" id="WP_047977347.1">
    <property type="nucleotide sequence ID" value="NZ_JWIZ01000054.1"/>
</dbReference>
<keyword evidence="2" id="KW-0408">Iron</keyword>
<evidence type="ECO:0000256" key="3">
    <source>
        <dbReference type="RuleBase" id="RU003457"/>
    </source>
</evidence>
<dbReference type="Pfam" id="PF02678">
    <property type="entry name" value="Pirin"/>
    <property type="match status" value="1"/>
</dbReference>
<dbReference type="SUPFAM" id="SSF51182">
    <property type="entry name" value="RmlC-like cupins"/>
    <property type="match status" value="1"/>
</dbReference>
<dbReference type="PATRIC" id="fig|67855.3.peg.1751"/>
<gene>
    <name evidence="6" type="ORF">RO21_08420</name>
</gene>
<dbReference type="InterPro" id="IPR012093">
    <property type="entry name" value="Pirin"/>
</dbReference>
<evidence type="ECO:0000256" key="1">
    <source>
        <dbReference type="ARBA" id="ARBA00008416"/>
    </source>
</evidence>
<reference evidence="6 7" key="1">
    <citation type="submission" date="2014-12" db="EMBL/GenBank/DDBJ databases">
        <title>Reclassification of Actinobacillus muris as Muribacter muris.</title>
        <authorList>
            <person name="Christensen H."/>
            <person name="Nicklas W."/>
            <person name="Bisgaard M."/>
        </authorList>
    </citation>
    <scope>NUCLEOTIDE SEQUENCE [LARGE SCALE GENOMIC DNA]</scope>
    <source>
        <strain evidence="6 7">Ackerman80-443D</strain>
    </source>
</reference>
<feature type="domain" description="Pirin C-terminal" evidence="5">
    <location>
        <begin position="188"/>
        <end position="290"/>
    </location>
</feature>
<comment type="cofactor">
    <cofactor evidence="2">
        <name>Fe cation</name>
        <dbReference type="ChEBI" id="CHEBI:24875"/>
    </cofactor>
    <text evidence="2">Binds 1 Fe cation per subunit.</text>
</comment>
<comment type="caution">
    <text evidence="6">The sequence shown here is derived from an EMBL/GenBank/DDBJ whole genome shotgun (WGS) entry which is preliminary data.</text>
</comment>
<dbReference type="GO" id="GO:0051213">
    <property type="term" value="F:dioxygenase activity"/>
    <property type="evidence" value="ECO:0007669"/>
    <property type="project" value="UniProtKB-KW"/>
</dbReference>
<dbReference type="InterPro" id="IPR011051">
    <property type="entry name" value="RmlC_Cupin_sf"/>
</dbReference>
<dbReference type="STRING" id="67855.RO21_08420"/>
<keyword evidence="6" id="KW-0560">Oxidoreductase</keyword>
<dbReference type="EMBL" id="JWIZ01000054">
    <property type="protein sequence ID" value="KMK51063.1"/>
    <property type="molecule type" value="Genomic_DNA"/>
</dbReference>
<keyword evidence="2" id="KW-0479">Metal-binding</keyword>
<dbReference type="Pfam" id="PF05726">
    <property type="entry name" value="Pirin_C"/>
    <property type="match status" value="1"/>
</dbReference>
<evidence type="ECO:0000313" key="7">
    <source>
        <dbReference type="Proteomes" id="UP000036270"/>
    </source>
</evidence>
<name>A0A0J5P3L0_9PAST</name>
<feature type="binding site" evidence="2">
    <location>
        <position position="113"/>
    </location>
    <ligand>
        <name>Fe cation</name>
        <dbReference type="ChEBI" id="CHEBI:24875"/>
    </ligand>
</feature>
<dbReference type="AlphaFoldDB" id="A0A0J5P3L0"/>
<evidence type="ECO:0000313" key="6">
    <source>
        <dbReference type="EMBL" id="KMK51063.1"/>
    </source>
</evidence>